<accession>A0A3M0B9G1</accession>
<dbReference type="EMBL" id="REFO01000013">
    <property type="protein sequence ID" value="RMA93226.1"/>
    <property type="molecule type" value="Genomic_DNA"/>
</dbReference>
<keyword evidence="2" id="KW-0560">Oxidoreductase</keyword>
<organism evidence="2 3">
    <name type="scientific">Hydrogenothermus marinus</name>
    <dbReference type="NCBI Taxonomy" id="133270"/>
    <lineage>
        <taxon>Bacteria</taxon>
        <taxon>Pseudomonadati</taxon>
        <taxon>Aquificota</taxon>
        <taxon>Aquificia</taxon>
        <taxon>Aquificales</taxon>
        <taxon>Hydrogenothermaceae</taxon>
        <taxon>Hydrogenothermus</taxon>
    </lineage>
</organism>
<comment type="caution">
    <text evidence="2">The sequence shown here is derived from an EMBL/GenBank/DDBJ whole genome shotgun (WGS) entry which is preliminary data.</text>
</comment>
<dbReference type="Gene3D" id="3.30.70.100">
    <property type="match status" value="1"/>
</dbReference>
<feature type="domain" description="ABM" evidence="1">
    <location>
        <begin position="2"/>
        <end position="100"/>
    </location>
</feature>
<evidence type="ECO:0000313" key="3">
    <source>
        <dbReference type="Proteomes" id="UP000280842"/>
    </source>
</evidence>
<keyword evidence="2" id="KW-0503">Monooxygenase</keyword>
<reference evidence="2 3" key="1">
    <citation type="submission" date="2018-10" db="EMBL/GenBank/DDBJ databases">
        <title>Genomic Encyclopedia of Archaeal and Bacterial Type Strains, Phase II (KMG-II): from individual species to whole genera.</title>
        <authorList>
            <person name="Goeker M."/>
        </authorList>
    </citation>
    <scope>NUCLEOTIDE SEQUENCE [LARGE SCALE GENOMIC DNA]</scope>
    <source>
        <strain evidence="2 3">VM1</strain>
    </source>
</reference>
<sequence>MIVVMTKFPIKKEYFKDFEERAKSQFGEKGLTKQEGFIKMNILKPMLIPPNPENNLFIIETYWKDLESFKKYTESPAFAEAHKNPPPQEWFTGRPTVDVFEVIKEKS</sequence>
<dbReference type="InterPro" id="IPR011008">
    <property type="entry name" value="Dimeric_a/b-barrel"/>
</dbReference>
<dbReference type="Pfam" id="PF03992">
    <property type="entry name" value="ABM"/>
    <property type="match status" value="1"/>
</dbReference>
<evidence type="ECO:0000259" key="1">
    <source>
        <dbReference type="PROSITE" id="PS51725"/>
    </source>
</evidence>
<dbReference type="PANTHER" id="PTHR34474">
    <property type="entry name" value="SIGNAL TRANSDUCTION PROTEIN TRAP"/>
    <property type="match status" value="1"/>
</dbReference>
<dbReference type="PROSITE" id="PS51725">
    <property type="entry name" value="ABM"/>
    <property type="match status" value="1"/>
</dbReference>
<protein>
    <submittedName>
        <fullName evidence="2">Heme-degrading monooxygenase HmoA</fullName>
    </submittedName>
</protein>
<name>A0A3M0B9G1_9AQUI</name>
<dbReference type="InterPro" id="IPR050404">
    <property type="entry name" value="Heme-degrading_MO"/>
</dbReference>
<keyword evidence="3" id="KW-1185">Reference proteome</keyword>
<dbReference type="GO" id="GO:0004497">
    <property type="term" value="F:monooxygenase activity"/>
    <property type="evidence" value="ECO:0007669"/>
    <property type="project" value="UniProtKB-KW"/>
</dbReference>
<dbReference type="OrthoDB" id="9798115at2"/>
<dbReference type="SUPFAM" id="SSF54909">
    <property type="entry name" value="Dimeric alpha+beta barrel"/>
    <property type="match status" value="1"/>
</dbReference>
<dbReference type="AlphaFoldDB" id="A0A3M0B9G1"/>
<dbReference type="InterPro" id="IPR007138">
    <property type="entry name" value="ABM_dom"/>
</dbReference>
<gene>
    <name evidence="2" type="ORF">CLV39_1287</name>
</gene>
<proteinExistence type="predicted"/>
<evidence type="ECO:0000313" key="2">
    <source>
        <dbReference type="EMBL" id="RMA93226.1"/>
    </source>
</evidence>
<dbReference type="PANTHER" id="PTHR34474:SF2">
    <property type="entry name" value="SIGNAL TRANSDUCTION PROTEIN TRAP"/>
    <property type="match status" value="1"/>
</dbReference>
<dbReference type="RefSeq" id="WP_121923400.1">
    <property type="nucleotide sequence ID" value="NZ_REFO01000013.1"/>
</dbReference>
<dbReference type="Proteomes" id="UP000280842">
    <property type="component" value="Unassembled WGS sequence"/>
</dbReference>